<evidence type="ECO:0000256" key="5">
    <source>
        <dbReference type="ARBA" id="ARBA00023016"/>
    </source>
</evidence>
<comment type="function">
    <text evidence="6">Acts as a chaperone.</text>
</comment>
<keyword evidence="4 6" id="KW-0067">ATP-binding</keyword>
<reference evidence="10 11" key="1">
    <citation type="submission" date="2017-05" db="EMBL/GenBank/DDBJ databases">
        <title>Complete genome sequence of Meiothermus taiwanensis WR-220.</title>
        <authorList>
            <person name="Wu W.-L."/>
            <person name="Lo W.-S."/>
            <person name="Kuo C.-H."/>
            <person name="Wu S.-H."/>
        </authorList>
    </citation>
    <scope>NUCLEOTIDE SEQUENCE [LARGE SCALE GENOMIC DNA]</scope>
    <source>
        <strain evidence="10 11">WR-220</strain>
    </source>
</reference>
<feature type="compositionally biased region" description="Basic and acidic residues" evidence="9">
    <location>
        <begin position="608"/>
        <end position="621"/>
    </location>
</feature>
<dbReference type="Gene3D" id="3.30.420.40">
    <property type="match status" value="2"/>
</dbReference>
<dbReference type="NCBIfam" id="TIGR02350">
    <property type="entry name" value="prok_dnaK"/>
    <property type="match status" value="1"/>
</dbReference>
<sequence length="621" mass="66760">MAKAVGIDLGTTNSVIAIMEGGSPVVLENAEGERTTPSVVAYKGSDQLVGRVARRQAVLNPEGTVFEIKRFIGRRWEEVQDEVKRVPYKVVKGPDGGVRVDIGGKLYTPEEISAMILRKLVDDASKKLGEKITKAVITVPAYFNNSQREATANAGRIAGLEVLRIVNEPTAAALAYGLDKKGHETVLVFDLGGGTFDVTVLEIGDGVFEVKATAGDTHLGGSDFDHAIVNWLAEEFKKESGGVDLKADRQALQRLIEAAEKAKIELSAVTETTISLPFIGLDPVSKTPLHLERKLTRAKFEELIQPLLKRLRGPVEQALRDAGLNASQIDEVLLVGGSTRVPAVQQIVKEMLGKEPNRSVNPDEVVALGAAVQAGVLTGQVEDVVLLDVTPLSLGVETKGGVFTVLIPRNTTVPTRKSEIFTTAEHNQPSVEIHVLQGERPMAADNKSLGRFRLDGIPPMPAGMPQIEVTFDIDANGILHATAKEKSTGKEASITIQNTTTLSEQEIERMIKEAEANAEADRKRKEHAELKNNLDTARIQAERVMGEKESTAEAKSRLEAAVSRAKTLVDTDGSDADLRQATEELLAALQAYEQGAAAGSQAQGSTSKSDDVIDADYKPAD</sequence>
<evidence type="ECO:0000256" key="6">
    <source>
        <dbReference type="HAMAP-Rule" id="MF_00332"/>
    </source>
</evidence>
<dbReference type="SUPFAM" id="SSF100920">
    <property type="entry name" value="Heat shock protein 70kD (HSP70), peptide-binding domain"/>
    <property type="match status" value="1"/>
</dbReference>
<protein>
    <recommendedName>
        <fullName evidence="6">Chaperone protein DnaK</fullName>
    </recommendedName>
    <alternativeName>
        <fullName evidence="6">HSP70</fullName>
    </alternativeName>
    <alternativeName>
        <fullName evidence="6">Heat shock 70 kDa protein</fullName>
    </alternativeName>
    <alternativeName>
        <fullName evidence="6">Heat shock protein 70</fullName>
    </alternativeName>
</protein>
<comment type="induction">
    <text evidence="6">By stress conditions e.g. heat shock.</text>
</comment>
<keyword evidence="11" id="KW-1185">Reference proteome</keyword>
<dbReference type="InterPro" id="IPR043129">
    <property type="entry name" value="ATPase_NBD"/>
</dbReference>
<dbReference type="RefSeq" id="WP_187388556.1">
    <property type="nucleotide sequence ID" value="NZ_CP021130.1"/>
</dbReference>
<dbReference type="Gene3D" id="2.60.34.10">
    <property type="entry name" value="Substrate Binding Domain Of DNAk, Chain A, domain 1"/>
    <property type="match status" value="1"/>
</dbReference>
<dbReference type="SUPFAM" id="SSF53067">
    <property type="entry name" value="Actin-like ATPase domain"/>
    <property type="match status" value="2"/>
</dbReference>
<evidence type="ECO:0000313" key="10">
    <source>
        <dbReference type="EMBL" id="AWR87848.1"/>
    </source>
</evidence>
<keyword evidence="5 6" id="KW-0346">Stress response</keyword>
<dbReference type="Gene3D" id="3.90.640.10">
    <property type="entry name" value="Actin, Chain A, domain 4"/>
    <property type="match status" value="1"/>
</dbReference>
<evidence type="ECO:0000256" key="3">
    <source>
        <dbReference type="ARBA" id="ARBA00022741"/>
    </source>
</evidence>
<evidence type="ECO:0000256" key="2">
    <source>
        <dbReference type="ARBA" id="ARBA00022553"/>
    </source>
</evidence>
<keyword evidence="2 6" id="KW-0597">Phosphoprotein</keyword>
<evidence type="ECO:0000256" key="4">
    <source>
        <dbReference type="ARBA" id="ARBA00022840"/>
    </source>
</evidence>
<keyword evidence="3 6" id="KW-0547">Nucleotide-binding</keyword>
<dbReference type="InterPro" id="IPR013126">
    <property type="entry name" value="Hsp_70_fam"/>
</dbReference>
<dbReference type="PROSITE" id="PS00297">
    <property type="entry name" value="HSP70_1"/>
    <property type="match status" value="1"/>
</dbReference>
<dbReference type="PROSITE" id="PS00329">
    <property type="entry name" value="HSP70_2"/>
    <property type="match status" value="1"/>
</dbReference>
<accession>A0ABN5M005</accession>
<proteinExistence type="evidence at transcript level"/>
<feature type="region of interest" description="Disordered" evidence="9">
    <location>
        <begin position="594"/>
        <end position="621"/>
    </location>
</feature>
<feature type="modified residue" description="Phosphothreonine; by autocatalysis" evidence="6">
    <location>
        <position position="195"/>
    </location>
</feature>
<evidence type="ECO:0000313" key="11">
    <source>
        <dbReference type="Proteomes" id="UP000263013"/>
    </source>
</evidence>
<feature type="coiled-coil region" evidence="8">
    <location>
        <begin position="242"/>
        <end position="272"/>
    </location>
</feature>
<dbReference type="Pfam" id="PF00012">
    <property type="entry name" value="HSP70"/>
    <property type="match status" value="1"/>
</dbReference>
<dbReference type="InterPro" id="IPR018181">
    <property type="entry name" value="Heat_shock_70_CS"/>
</dbReference>
<comment type="similarity">
    <text evidence="1 6 7">Belongs to the heat shock protein 70 family.</text>
</comment>
<organism evidence="10 11">
    <name type="scientific">Meiothermus taiwanensis WR-220</name>
    <dbReference type="NCBI Taxonomy" id="1339250"/>
    <lineage>
        <taxon>Bacteria</taxon>
        <taxon>Thermotogati</taxon>
        <taxon>Deinococcota</taxon>
        <taxon>Deinococci</taxon>
        <taxon>Thermales</taxon>
        <taxon>Thermaceae</taxon>
        <taxon>Meiothermus</taxon>
    </lineage>
</organism>
<dbReference type="Proteomes" id="UP000263013">
    <property type="component" value="Chromosome"/>
</dbReference>
<evidence type="ECO:0000256" key="9">
    <source>
        <dbReference type="SAM" id="MobiDB-lite"/>
    </source>
</evidence>
<evidence type="ECO:0000256" key="7">
    <source>
        <dbReference type="RuleBase" id="RU003322"/>
    </source>
</evidence>
<dbReference type="NCBIfam" id="NF001413">
    <property type="entry name" value="PRK00290.1"/>
    <property type="match status" value="1"/>
</dbReference>
<dbReference type="PROSITE" id="PS01036">
    <property type="entry name" value="HSP70_3"/>
    <property type="match status" value="1"/>
</dbReference>
<dbReference type="HAMAP" id="MF_00332">
    <property type="entry name" value="DnaK"/>
    <property type="match status" value="1"/>
</dbReference>
<dbReference type="InterPro" id="IPR012725">
    <property type="entry name" value="Chaperone_DnaK"/>
</dbReference>
<dbReference type="InterPro" id="IPR029047">
    <property type="entry name" value="HSP70_peptide-bd_sf"/>
</dbReference>
<name>A0ABN5M005_9DEIN</name>
<feature type="compositionally biased region" description="Basic and acidic residues" evidence="9">
    <location>
        <begin position="517"/>
        <end position="532"/>
    </location>
</feature>
<dbReference type="EMBL" id="CP021130">
    <property type="protein sequence ID" value="AWR87848.1"/>
    <property type="molecule type" value="Genomic_DNA"/>
</dbReference>
<feature type="compositionally biased region" description="Low complexity" evidence="9">
    <location>
        <begin position="594"/>
        <end position="607"/>
    </location>
</feature>
<keyword evidence="6" id="KW-0143">Chaperone</keyword>
<dbReference type="CDD" id="cd10234">
    <property type="entry name" value="ASKHA_NBD_HSP70_DnaK-like"/>
    <property type="match status" value="1"/>
</dbReference>
<gene>
    <name evidence="6" type="primary">dnaK</name>
    <name evidence="10" type="ORF">Mtai_v1c26200</name>
</gene>
<evidence type="ECO:0000256" key="8">
    <source>
        <dbReference type="SAM" id="Coils"/>
    </source>
</evidence>
<feature type="region of interest" description="Disordered" evidence="9">
    <location>
        <begin position="517"/>
        <end position="536"/>
    </location>
</feature>
<dbReference type="PANTHER" id="PTHR19375">
    <property type="entry name" value="HEAT SHOCK PROTEIN 70KDA"/>
    <property type="match status" value="1"/>
</dbReference>
<keyword evidence="8" id="KW-0175">Coiled coil</keyword>
<evidence type="ECO:0000256" key="1">
    <source>
        <dbReference type="ARBA" id="ARBA00007381"/>
    </source>
</evidence>
<dbReference type="PRINTS" id="PR00301">
    <property type="entry name" value="HEATSHOCK70"/>
</dbReference>